<dbReference type="AlphaFoldDB" id="A0A1Y3B5L0"/>
<accession>A0A1Y3B5L0</accession>
<proteinExistence type="predicted"/>
<organism evidence="2 3">
    <name type="scientific">Euroglyphus maynei</name>
    <name type="common">Mayne's house dust mite</name>
    <dbReference type="NCBI Taxonomy" id="6958"/>
    <lineage>
        <taxon>Eukaryota</taxon>
        <taxon>Metazoa</taxon>
        <taxon>Ecdysozoa</taxon>
        <taxon>Arthropoda</taxon>
        <taxon>Chelicerata</taxon>
        <taxon>Arachnida</taxon>
        <taxon>Acari</taxon>
        <taxon>Acariformes</taxon>
        <taxon>Sarcoptiformes</taxon>
        <taxon>Astigmata</taxon>
        <taxon>Psoroptidia</taxon>
        <taxon>Analgoidea</taxon>
        <taxon>Pyroglyphidae</taxon>
        <taxon>Pyroglyphinae</taxon>
        <taxon>Euroglyphus</taxon>
    </lineage>
</organism>
<dbReference type="OrthoDB" id="8744624at2759"/>
<evidence type="ECO:0000313" key="3">
    <source>
        <dbReference type="Proteomes" id="UP000194236"/>
    </source>
</evidence>
<protein>
    <submittedName>
        <fullName evidence="2">Uncharacterized protein</fullName>
    </submittedName>
</protein>
<evidence type="ECO:0000313" key="2">
    <source>
        <dbReference type="EMBL" id="OTF74886.1"/>
    </source>
</evidence>
<dbReference type="EMBL" id="MUJZ01044790">
    <property type="protein sequence ID" value="OTF74886.1"/>
    <property type="molecule type" value="Genomic_DNA"/>
</dbReference>
<dbReference type="Proteomes" id="UP000194236">
    <property type="component" value="Unassembled WGS sequence"/>
</dbReference>
<keyword evidence="3" id="KW-1185">Reference proteome</keyword>
<comment type="caution">
    <text evidence="2">The sequence shown here is derived from an EMBL/GenBank/DDBJ whole genome shotgun (WGS) entry which is preliminary data.</text>
</comment>
<feature type="region of interest" description="Disordered" evidence="1">
    <location>
        <begin position="231"/>
        <end position="260"/>
    </location>
</feature>
<name>A0A1Y3B5L0_EURMA</name>
<reference evidence="2 3" key="1">
    <citation type="submission" date="2017-03" db="EMBL/GenBank/DDBJ databases">
        <title>Genome Survey of Euroglyphus maynei.</title>
        <authorList>
            <person name="Arlian L.G."/>
            <person name="Morgan M.S."/>
            <person name="Rider S.D."/>
        </authorList>
    </citation>
    <scope>NUCLEOTIDE SEQUENCE [LARGE SCALE GENOMIC DNA]</scope>
    <source>
        <strain evidence="2">Arlian Lab</strain>
        <tissue evidence="2">Whole body</tissue>
    </source>
</reference>
<evidence type="ECO:0000256" key="1">
    <source>
        <dbReference type="SAM" id="MobiDB-lite"/>
    </source>
</evidence>
<gene>
    <name evidence="2" type="ORF">BLA29_006932</name>
</gene>
<sequence length="316" mass="36795">MDQVLPPLPLKENDDEDLGKMEFLSLLGLTTHRMKREDDLDNYIQTKMNRRLTHASFKVDWLVEQEDDMLKVDSEYETFKRWPYFSESKIIPNADRLHTKGVRKNNRNKIQFYETLGLKRPSVENKLKTEIDWLAVIRNRQMRRKRGFVCVGKQYQNLNEQILRTWIPLLSSSSDDNNSEIIKRIKTKVIQNLDDYLHYKEVTIQSSENREQQQSDTQVMTIDCNPAEVIRPPSSSSSSMARTITTQPSSSISKPKKISNKNDRNTIFVINDNHQQPITTLSQPTAALTIIPTTMANKILNPKQFAQEFHESVLNK</sequence>